<organism evidence="1 2">
    <name type="scientific">Racocetra persica</name>
    <dbReference type="NCBI Taxonomy" id="160502"/>
    <lineage>
        <taxon>Eukaryota</taxon>
        <taxon>Fungi</taxon>
        <taxon>Fungi incertae sedis</taxon>
        <taxon>Mucoromycota</taxon>
        <taxon>Glomeromycotina</taxon>
        <taxon>Glomeromycetes</taxon>
        <taxon>Diversisporales</taxon>
        <taxon>Gigasporaceae</taxon>
        <taxon>Racocetra</taxon>
    </lineage>
</organism>
<sequence length="409" mass="47731">MFFNLIFRVGDQTGINRIFQDEFFDFCLKGRKCEDGTIDKKYPMVELDNDNYYYRTDKNVEFSDGVLIIQGDMTNDSGTKYTTDRAEELKKKLKIVNMFAMRKSNLLGADHQVKMVCKKFLNNIYDEILQNNGFLVYDSIRKFYTLGLEGSFLYFTAQEIFQKMREKCSNVKMVLLKEKSELIKILPIIRSDECLLISTKVNRVNMFEHNHLFERFKVKLEIEKPVRMSELKFCTEVLESCLNILADIDGSYTNSASISSKHNKLQNSQVFANRTRLDFTMQNYSDYEIFTLEIAGSLTNKIQKKIKNDFAKLSKQIQNNINYIVSQKKRKGHSIPKNFQIFGASTEGFDIVIKRIISVDRYIILQEFFIIEVPSSITDYYKLKNLIREVIALSTLIDQGLKVLKDNVK</sequence>
<protein>
    <submittedName>
        <fullName evidence="1">21514_t:CDS:1</fullName>
    </submittedName>
</protein>
<gene>
    <name evidence="1" type="ORF">RPERSI_LOCUS9</name>
</gene>
<evidence type="ECO:0000313" key="2">
    <source>
        <dbReference type="Proteomes" id="UP000789920"/>
    </source>
</evidence>
<dbReference type="EMBL" id="CAJVQC010000005">
    <property type="protein sequence ID" value="CAG8457458.1"/>
    <property type="molecule type" value="Genomic_DNA"/>
</dbReference>
<evidence type="ECO:0000313" key="1">
    <source>
        <dbReference type="EMBL" id="CAG8457458.1"/>
    </source>
</evidence>
<reference evidence="1" key="1">
    <citation type="submission" date="2021-06" db="EMBL/GenBank/DDBJ databases">
        <authorList>
            <person name="Kallberg Y."/>
            <person name="Tangrot J."/>
            <person name="Rosling A."/>
        </authorList>
    </citation>
    <scope>NUCLEOTIDE SEQUENCE</scope>
    <source>
        <strain evidence="1">MA461A</strain>
    </source>
</reference>
<dbReference type="Proteomes" id="UP000789920">
    <property type="component" value="Unassembled WGS sequence"/>
</dbReference>
<name>A0ACA9K7J4_9GLOM</name>
<comment type="caution">
    <text evidence="1">The sequence shown here is derived from an EMBL/GenBank/DDBJ whole genome shotgun (WGS) entry which is preliminary data.</text>
</comment>
<keyword evidence="2" id="KW-1185">Reference proteome</keyword>
<accession>A0ACA9K7J4</accession>
<proteinExistence type="predicted"/>